<dbReference type="AlphaFoldDB" id="A0A226X980"/>
<sequence length="66" mass="7182">MLGRGHLNPAATNCRFAARNIDMTVQRLWRFAGVLQASAPIVAKIGAKIGANCWLRKVLQCSESLS</sequence>
<reference evidence="2" key="1">
    <citation type="submission" date="2017-01" db="EMBL/GenBank/DDBJ databases">
        <title>Genome Analysis of Deinococcus marmoris KOPRI26562.</title>
        <authorList>
            <person name="Kim J.H."/>
            <person name="Oh H.-M."/>
        </authorList>
    </citation>
    <scope>NUCLEOTIDE SEQUENCE [LARGE SCALE GENOMIC DNA]</scope>
    <source>
        <strain evidence="2">PAMC 26633</strain>
    </source>
</reference>
<name>A0A226X980_CABSO</name>
<protein>
    <submittedName>
        <fullName evidence="1">Uncharacterized protein</fullName>
    </submittedName>
</protein>
<dbReference type="EMBL" id="MTHB01000027">
    <property type="protein sequence ID" value="OXC79994.1"/>
    <property type="molecule type" value="Genomic_DNA"/>
</dbReference>
<dbReference type="Proteomes" id="UP000214720">
    <property type="component" value="Unassembled WGS sequence"/>
</dbReference>
<gene>
    <name evidence="1" type="ORF">BSU04_04180</name>
</gene>
<accession>A0A226X980</accession>
<evidence type="ECO:0000313" key="1">
    <source>
        <dbReference type="EMBL" id="OXC79994.1"/>
    </source>
</evidence>
<evidence type="ECO:0000313" key="2">
    <source>
        <dbReference type="Proteomes" id="UP000214720"/>
    </source>
</evidence>
<organism evidence="1 2">
    <name type="scientific">Caballeronia sordidicola</name>
    <name type="common">Burkholderia sordidicola</name>
    <dbReference type="NCBI Taxonomy" id="196367"/>
    <lineage>
        <taxon>Bacteria</taxon>
        <taxon>Pseudomonadati</taxon>
        <taxon>Pseudomonadota</taxon>
        <taxon>Betaproteobacteria</taxon>
        <taxon>Burkholderiales</taxon>
        <taxon>Burkholderiaceae</taxon>
        <taxon>Caballeronia</taxon>
    </lineage>
</organism>
<comment type="caution">
    <text evidence="1">The sequence shown here is derived from an EMBL/GenBank/DDBJ whole genome shotgun (WGS) entry which is preliminary data.</text>
</comment>
<proteinExistence type="predicted"/>